<evidence type="ECO:0000313" key="1">
    <source>
        <dbReference type="EMBL" id="SFS96320.1"/>
    </source>
</evidence>
<evidence type="ECO:0000313" key="2">
    <source>
        <dbReference type="Proteomes" id="UP000199392"/>
    </source>
</evidence>
<accession>A0A1I6U4D7</accession>
<dbReference type="EMBL" id="FOZW01000007">
    <property type="protein sequence ID" value="SFS96320.1"/>
    <property type="molecule type" value="Genomic_DNA"/>
</dbReference>
<keyword evidence="2" id="KW-1185">Reference proteome</keyword>
<name>A0A1I6U4D7_9RHOB</name>
<sequence>MERIQERGLWSLQALGMGNGVHHYDTAQDLALVDAGLATGAFGYEGSEARNAVHYDTLDEARLESLYSEDALAHEQEALSQGRKSKLALLRGEADGSVRGLRNAVISIGHWLDLDHAPEDAAAPSVASYADSWRIGWAERLPQIMQLSVDGPLEEMGLEKNGNVPQREPVSDPLGDGSAALLHETQPEVAQLDAGEQVLSEQGRAFLAGMMSEEDEPEAFIFAAPEPATAFVRGASAHDAQLDLAQQEVMFVESQYAALHGALYDGDRAANWQTDDAEDNDSIFAPHAGSERHAQDGHLHGYEGHFA</sequence>
<reference evidence="2" key="1">
    <citation type="submission" date="2016-10" db="EMBL/GenBank/DDBJ databases">
        <authorList>
            <person name="Varghese N."/>
            <person name="Submissions S."/>
        </authorList>
    </citation>
    <scope>NUCLEOTIDE SEQUENCE [LARGE SCALE GENOMIC DNA]</scope>
    <source>
        <strain evidence="2">DSM 26894</strain>
    </source>
</reference>
<gene>
    <name evidence="1" type="ORF">SAMN04488050_107145</name>
</gene>
<protein>
    <submittedName>
        <fullName evidence="1">Uncharacterized protein</fullName>
    </submittedName>
</protein>
<organism evidence="1 2">
    <name type="scientific">Alloyangia pacifica</name>
    <dbReference type="NCBI Taxonomy" id="311180"/>
    <lineage>
        <taxon>Bacteria</taxon>
        <taxon>Pseudomonadati</taxon>
        <taxon>Pseudomonadota</taxon>
        <taxon>Alphaproteobacteria</taxon>
        <taxon>Rhodobacterales</taxon>
        <taxon>Roseobacteraceae</taxon>
        <taxon>Alloyangia</taxon>
    </lineage>
</organism>
<dbReference type="AlphaFoldDB" id="A0A1I6U4D7"/>
<dbReference type="OrthoDB" id="7833622at2"/>
<dbReference type="RefSeq" id="WP_143015385.1">
    <property type="nucleotide sequence ID" value="NZ_FNCL01000007.1"/>
</dbReference>
<dbReference type="Proteomes" id="UP000199392">
    <property type="component" value="Unassembled WGS sequence"/>
</dbReference>
<proteinExistence type="predicted"/>